<dbReference type="EMBL" id="CM001488">
    <property type="protein sequence ID" value="EIM64071.1"/>
    <property type="molecule type" value="Genomic_DNA"/>
</dbReference>
<dbReference type="NCBIfam" id="TIGR00229">
    <property type="entry name" value="sensory_box"/>
    <property type="match status" value="1"/>
</dbReference>
<dbReference type="Pfam" id="PF17200">
    <property type="entry name" value="sCache_2"/>
    <property type="match status" value="1"/>
</dbReference>
<dbReference type="InterPro" id="IPR006674">
    <property type="entry name" value="HD_domain"/>
</dbReference>
<reference evidence="11 12" key="1">
    <citation type="submission" date="2011-09" db="EMBL/GenBank/DDBJ databases">
        <authorList>
            <consortium name="US DOE Joint Genome Institute (JGI-PGF)"/>
            <person name="Lucas S."/>
            <person name="Han J."/>
            <person name="Lapidus A."/>
            <person name="Cheng J.-F."/>
            <person name="Goodwin L."/>
            <person name="Pitluck S."/>
            <person name="Peters L."/>
            <person name="Land M.L."/>
            <person name="Hauser L."/>
            <person name="Orellana R."/>
            <person name="Lovley D."/>
            <person name="Woyke T.J."/>
        </authorList>
    </citation>
    <scope>NUCLEOTIDE SEQUENCE [LARGE SCALE GENOMIC DNA]</scope>
    <source>
        <strain evidence="11 12">2ac9</strain>
    </source>
</reference>
<dbReference type="CDD" id="cd00130">
    <property type="entry name" value="PAS"/>
    <property type="match status" value="1"/>
</dbReference>
<dbReference type="RefSeq" id="WP_004073466.1">
    <property type="nucleotide sequence ID" value="NZ_CM001488.1"/>
</dbReference>
<dbReference type="InterPro" id="IPR000014">
    <property type="entry name" value="PAS"/>
</dbReference>
<evidence type="ECO:0000259" key="8">
    <source>
        <dbReference type="PROSITE" id="PS50113"/>
    </source>
</evidence>
<dbReference type="GO" id="GO:0005886">
    <property type="term" value="C:plasma membrane"/>
    <property type="evidence" value="ECO:0007669"/>
    <property type="project" value="UniProtKB-SubCell"/>
</dbReference>
<keyword evidence="2" id="KW-1003">Cell membrane</keyword>
<keyword evidence="12" id="KW-1185">Reference proteome</keyword>
<dbReference type="SUPFAM" id="SSF109604">
    <property type="entry name" value="HD-domain/PDEase-like"/>
    <property type="match status" value="1"/>
</dbReference>
<dbReference type="eggNOG" id="COG2206">
    <property type="taxonomic scope" value="Bacteria"/>
</dbReference>
<evidence type="ECO:0000259" key="9">
    <source>
        <dbReference type="PROSITE" id="PS51831"/>
    </source>
</evidence>
<feature type="domain" description="PAC" evidence="8">
    <location>
        <begin position="321"/>
        <end position="373"/>
    </location>
</feature>
<dbReference type="Pfam" id="PF13426">
    <property type="entry name" value="PAS_9"/>
    <property type="match status" value="1"/>
</dbReference>
<keyword evidence="3 6" id="KW-0812">Transmembrane</keyword>
<dbReference type="InterPro" id="IPR000700">
    <property type="entry name" value="PAS-assoc_C"/>
</dbReference>
<dbReference type="InterPro" id="IPR001610">
    <property type="entry name" value="PAC"/>
</dbReference>
<dbReference type="InterPro" id="IPR006675">
    <property type="entry name" value="HDIG_dom"/>
</dbReference>
<keyword evidence="4 6" id="KW-1133">Transmembrane helix</keyword>
<dbReference type="HOGENOM" id="CLU_029261_0_0_7"/>
<dbReference type="PANTHER" id="PTHR43155">
    <property type="entry name" value="CYCLIC DI-GMP PHOSPHODIESTERASE PA4108-RELATED"/>
    <property type="match status" value="1"/>
</dbReference>
<sequence>MLENAMRKMFKTTSRRIAVPALLTIFLYVIAMFIVFLPHIEQSFISRKKELIRELTETVWSLVENYHERELSGELTRPEAQKRALLRIGTLRYGPEKKDYFWIADMTPRMILHPYRPDIVNKDIEEIQDSGFKTLYFSWKEVVETKGVGYVDYQWQWKDDPNKMTDKQSYIKGFEPWGWIVGTGMYLSDIYAEIDAIRNRFIAISTAILGIVLMLSLYSIRQTMKADRVLMRTLIERNVLNISLKKSKERFRSLLENTSDWIWESDEKGQYTYSSPRVEALLGFSSEEAIHKTIMDFVPIDLKNLYQKTFENLLGGQKPFRGFETTCQKKNGENVVVEHNAVPVFSENGGLLGYRGVTRDITDRKKAMEELKKSRDVLHANLEETVKSLAYAAEKRDPYTAGHQTRVDRLACAIARELGLSDHQIEGLHFAALLHDIGKIALPSEFLSKPTMLSHEEHEIIKCHPQVGYDILKNIHFPWPVAEMVYQHHEYLDGSGYPRNLTDKEILLESKILTVADVVEAISSHRPYRPSLGMNAALEEIRNGRGIRYHAPSVDACLKLIKAENVDLLGLSEIDKGELGPIKNAT</sequence>
<feature type="transmembrane region" description="Helical" evidence="6">
    <location>
        <begin position="21"/>
        <end position="40"/>
    </location>
</feature>
<dbReference type="InterPro" id="IPR003607">
    <property type="entry name" value="HD/PDEase_dom"/>
</dbReference>
<feature type="domain" description="HD" evidence="9">
    <location>
        <begin position="400"/>
        <end position="522"/>
    </location>
</feature>
<dbReference type="PROSITE" id="PS50112">
    <property type="entry name" value="PAS"/>
    <property type="match status" value="1"/>
</dbReference>
<dbReference type="InterPro" id="IPR033480">
    <property type="entry name" value="sCache_2"/>
</dbReference>
<comment type="subcellular location">
    <subcellularLocation>
        <location evidence="1">Cell membrane</location>
        <topology evidence="1">Multi-pass membrane protein</topology>
    </subcellularLocation>
</comment>
<protein>
    <submittedName>
        <fullName evidence="11">Putative domain HDIG-containing protein</fullName>
    </submittedName>
</protein>
<dbReference type="PROSITE" id="PS50113">
    <property type="entry name" value="PAC"/>
    <property type="match status" value="1"/>
</dbReference>
<keyword evidence="5 6" id="KW-0472">Membrane</keyword>
<dbReference type="InterPro" id="IPR037522">
    <property type="entry name" value="HD_GYP_dom"/>
</dbReference>
<name>I5B3K8_9BACT</name>
<dbReference type="NCBIfam" id="TIGR00277">
    <property type="entry name" value="HDIG"/>
    <property type="match status" value="1"/>
</dbReference>
<evidence type="ECO:0000256" key="2">
    <source>
        <dbReference type="ARBA" id="ARBA00022475"/>
    </source>
</evidence>
<dbReference type="PROSITE" id="PS51832">
    <property type="entry name" value="HD_GYP"/>
    <property type="match status" value="1"/>
</dbReference>
<dbReference type="OrthoDB" id="5411762at2"/>
<dbReference type="PROSITE" id="PS51831">
    <property type="entry name" value="HD"/>
    <property type="match status" value="1"/>
</dbReference>
<dbReference type="eggNOG" id="COG4564">
    <property type="taxonomic scope" value="Bacteria"/>
</dbReference>
<evidence type="ECO:0000259" key="7">
    <source>
        <dbReference type="PROSITE" id="PS50112"/>
    </source>
</evidence>
<dbReference type="SMART" id="SM00091">
    <property type="entry name" value="PAS"/>
    <property type="match status" value="1"/>
</dbReference>
<dbReference type="AlphaFoldDB" id="I5B3K8"/>
<evidence type="ECO:0000256" key="5">
    <source>
        <dbReference type="ARBA" id="ARBA00023136"/>
    </source>
</evidence>
<evidence type="ECO:0000256" key="3">
    <source>
        <dbReference type="ARBA" id="ARBA00022692"/>
    </source>
</evidence>
<feature type="domain" description="HD-GYP" evidence="10">
    <location>
        <begin position="378"/>
        <end position="573"/>
    </location>
</feature>
<gene>
    <name evidence="11" type="ORF">DespoDRAFT_02187</name>
</gene>
<dbReference type="SUPFAM" id="SSF55785">
    <property type="entry name" value="PYP-like sensor domain (PAS domain)"/>
    <property type="match status" value="1"/>
</dbReference>
<reference evidence="11 12" key="2">
    <citation type="submission" date="2012-02" db="EMBL/GenBank/DDBJ databases">
        <title>Improved High-Quality Draft sequence of Desulfobacter postgatei 2ac9.</title>
        <authorList>
            <consortium name="US DOE Joint Genome Institute"/>
            <person name="Lucas S."/>
            <person name="Han J."/>
            <person name="Lapidus A."/>
            <person name="Cheng J.-F."/>
            <person name="Goodwin L."/>
            <person name="Pitluck S."/>
            <person name="Peters L."/>
            <person name="Ovchinnikova G."/>
            <person name="Held B."/>
            <person name="Detter J.C."/>
            <person name="Han C."/>
            <person name="Tapia R."/>
            <person name="Land M."/>
            <person name="Hauser L."/>
            <person name="Kyrpides N."/>
            <person name="Ivanova N."/>
            <person name="Pagani I."/>
            <person name="Orellana R."/>
            <person name="Lovley D."/>
            <person name="Woyke T."/>
        </authorList>
    </citation>
    <scope>NUCLEOTIDE SEQUENCE [LARGE SCALE GENOMIC DNA]</scope>
    <source>
        <strain evidence="11 12">2ac9</strain>
    </source>
</reference>
<dbReference type="SMART" id="SM01049">
    <property type="entry name" value="Cache_2"/>
    <property type="match status" value="1"/>
</dbReference>
<evidence type="ECO:0000256" key="1">
    <source>
        <dbReference type="ARBA" id="ARBA00004651"/>
    </source>
</evidence>
<dbReference type="STRING" id="879212.DespoDRAFT_02187"/>
<dbReference type="Pfam" id="PF13487">
    <property type="entry name" value="HD_5"/>
    <property type="match status" value="1"/>
</dbReference>
<dbReference type="Gene3D" id="1.10.3210.10">
    <property type="entry name" value="Hypothetical protein af1432"/>
    <property type="match status" value="1"/>
</dbReference>
<dbReference type="CDD" id="cd00077">
    <property type="entry name" value="HDc"/>
    <property type="match status" value="1"/>
</dbReference>
<evidence type="ECO:0000313" key="12">
    <source>
        <dbReference type="Proteomes" id="UP000005778"/>
    </source>
</evidence>
<evidence type="ECO:0000256" key="6">
    <source>
        <dbReference type="SAM" id="Phobius"/>
    </source>
</evidence>
<dbReference type="InterPro" id="IPR035965">
    <property type="entry name" value="PAS-like_dom_sf"/>
</dbReference>
<dbReference type="SMART" id="SM00086">
    <property type="entry name" value="PAC"/>
    <property type="match status" value="1"/>
</dbReference>
<organism evidence="11 12">
    <name type="scientific">Desulfobacter postgatei 2ac9</name>
    <dbReference type="NCBI Taxonomy" id="879212"/>
    <lineage>
        <taxon>Bacteria</taxon>
        <taxon>Pseudomonadati</taxon>
        <taxon>Thermodesulfobacteriota</taxon>
        <taxon>Desulfobacteria</taxon>
        <taxon>Desulfobacterales</taxon>
        <taxon>Desulfobacteraceae</taxon>
        <taxon>Desulfobacter</taxon>
    </lineage>
</organism>
<dbReference type="PANTHER" id="PTHR43155:SF2">
    <property type="entry name" value="CYCLIC DI-GMP PHOSPHODIESTERASE PA4108"/>
    <property type="match status" value="1"/>
</dbReference>
<evidence type="ECO:0000256" key="4">
    <source>
        <dbReference type="ARBA" id="ARBA00022989"/>
    </source>
</evidence>
<dbReference type="Gene3D" id="3.30.450.20">
    <property type="entry name" value="PAS domain"/>
    <property type="match status" value="2"/>
</dbReference>
<dbReference type="SMART" id="SM00471">
    <property type="entry name" value="HDc"/>
    <property type="match status" value="1"/>
</dbReference>
<evidence type="ECO:0000313" key="11">
    <source>
        <dbReference type="EMBL" id="EIM64071.1"/>
    </source>
</evidence>
<accession>I5B3K8</accession>
<evidence type="ECO:0000259" key="10">
    <source>
        <dbReference type="PROSITE" id="PS51832"/>
    </source>
</evidence>
<feature type="transmembrane region" description="Helical" evidence="6">
    <location>
        <begin position="201"/>
        <end position="220"/>
    </location>
</feature>
<feature type="domain" description="PAS" evidence="7">
    <location>
        <begin position="247"/>
        <end position="317"/>
    </location>
</feature>
<dbReference type="Proteomes" id="UP000005778">
    <property type="component" value="Chromosome"/>
</dbReference>
<proteinExistence type="predicted"/>